<evidence type="ECO:0000313" key="4">
    <source>
        <dbReference type="EMBL" id="NMM94330.1"/>
    </source>
</evidence>
<dbReference type="Proteomes" id="UP000532194">
    <property type="component" value="Unassembled WGS sequence"/>
</dbReference>
<organism evidence="4 5">
    <name type="scientific">Bifidobacterium oedipodis</name>
    <dbReference type="NCBI Taxonomy" id="2675322"/>
    <lineage>
        <taxon>Bacteria</taxon>
        <taxon>Bacillati</taxon>
        <taxon>Actinomycetota</taxon>
        <taxon>Actinomycetes</taxon>
        <taxon>Bifidobacteriales</taxon>
        <taxon>Bifidobacteriaceae</taxon>
        <taxon>Bifidobacterium</taxon>
    </lineage>
</organism>
<dbReference type="Gene3D" id="1.10.150.320">
    <property type="entry name" value="Photosystem II 12 kDa extrinsic protein"/>
    <property type="match status" value="1"/>
</dbReference>
<keyword evidence="2" id="KW-0472">Membrane</keyword>
<dbReference type="NCBIfam" id="TIGR00426">
    <property type="entry name" value="competence protein ComEA helix-hairpin-helix repeat region"/>
    <property type="match status" value="1"/>
</dbReference>
<protein>
    <submittedName>
        <fullName evidence="4">Competence protein ComEA</fullName>
    </submittedName>
</protein>
<evidence type="ECO:0000313" key="5">
    <source>
        <dbReference type="Proteomes" id="UP000532194"/>
    </source>
</evidence>
<dbReference type="EMBL" id="JAAIII010000004">
    <property type="protein sequence ID" value="NMM94330.1"/>
    <property type="molecule type" value="Genomic_DNA"/>
</dbReference>
<dbReference type="InterPro" id="IPR003583">
    <property type="entry name" value="Hlx-hairpin-Hlx_DNA-bd_motif"/>
</dbReference>
<evidence type="ECO:0000259" key="3">
    <source>
        <dbReference type="SMART" id="SM00278"/>
    </source>
</evidence>
<evidence type="ECO:0000256" key="2">
    <source>
        <dbReference type="SAM" id="Phobius"/>
    </source>
</evidence>
<dbReference type="Pfam" id="PF12836">
    <property type="entry name" value="HHH_3"/>
    <property type="match status" value="1"/>
</dbReference>
<feature type="transmembrane region" description="Helical" evidence="2">
    <location>
        <begin position="22"/>
        <end position="49"/>
    </location>
</feature>
<reference evidence="4 5" key="1">
    <citation type="submission" date="2020-02" db="EMBL/GenBank/DDBJ databases">
        <title>Characterization of phylogenetic diversity of novel bifidobacterial species isolated in Czech ZOOs.</title>
        <authorList>
            <person name="Lugli G.A."/>
            <person name="Vera N.B."/>
            <person name="Ventura M."/>
        </authorList>
    </citation>
    <scope>NUCLEOTIDE SEQUENCE [LARGE SCALE GENOMIC DNA]</scope>
    <source>
        <strain evidence="4 5">DSM 109957</strain>
    </source>
</reference>
<feature type="domain" description="Helix-hairpin-helix DNA-binding motif class 1" evidence="3">
    <location>
        <begin position="164"/>
        <end position="183"/>
    </location>
</feature>
<feature type="domain" description="Helix-hairpin-helix DNA-binding motif class 1" evidence="3">
    <location>
        <begin position="134"/>
        <end position="153"/>
    </location>
</feature>
<dbReference type="GO" id="GO:0003677">
    <property type="term" value="F:DNA binding"/>
    <property type="evidence" value="ECO:0007669"/>
    <property type="project" value="InterPro"/>
</dbReference>
<keyword evidence="5" id="KW-1185">Reference proteome</keyword>
<dbReference type="PANTHER" id="PTHR21180">
    <property type="entry name" value="ENDONUCLEASE/EXONUCLEASE/PHOSPHATASE FAMILY DOMAIN-CONTAINING PROTEIN 1"/>
    <property type="match status" value="1"/>
</dbReference>
<dbReference type="GO" id="GO:0006281">
    <property type="term" value="P:DNA repair"/>
    <property type="evidence" value="ECO:0007669"/>
    <property type="project" value="InterPro"/>
</dbReference>
<name>A0A7Y0EQ48_9BIFI</name>
<dbReference type="RefSeq" id="WP_169172357.1">
    <property type="nucleotide sequence ID" value="NZ_JAAIII010000004.1"/>
</dbReference>
<feature type="region of interest" description="Disordered" evidence="1">
    <location>
        <begin position="63"/>
        <end position="121"/>
    </location>
</feature>
<keyword evidence="2" id="KW-0812">Transmembrane</keyword>
<dbReference type="SUPFAM" id="SSF47781">
    <property type="entry name" value="RuvA domain 2-like"/>
    <property type="match status" value="1"/>
</dbReference>
<dbReference type="PANTHER" id="PTHR21180:SF32">
    <property type="entry name" value="ENDONUCLEASE_EXONUCLEASE_PHOSPHATASE FAMILY DOMAIN-CONTAINING PROTEIN 1"/>
    <property type="match status" value="1"/>
</dbReference>
<dbReference type="SMART" id="SM00278">
    <property type="entry name" value="HhH1"/>
    <property type="match status" value="2"/>
</dbReference>
<dbReference type="InterPro" id="IPR051675">
    <property type="entry name" value="Endo/Exo/Phosphatase_dom_1"/>
</dbReference>
<proteinExistence type="predicted"/>
<dbReference type="InterPro" id="IPR004509">
    <property type="entry name" value="Competence_ComEA_HhH"/>
</dbReference>
<comment type="caution">
    <text evidence="4">The sequence shown here is derived from an EMBL/GenBank/DDBJ whole genome shotgun (WGS) entry which is preliminary data.</text>
</comment>
<sequence length="187" mass="19657">MIGVRPADGQGQEARRKRDQPLLAFTSVHALALIVLLVAGLAMSLTLLVQQAANLTQFTQSAISQGSQPNHDDGANDSDDSGDSGDANLDTKTETETENNAVNSEKMAEQPDGTSNGGAETAAGFIDLNSATSAELQTITGIGPVIAQRIIDHRTAIGRFESIEQLLDVKGIGAKTLENMRGQVMVQ</sequence>
<dbReference type="InterPro" id="IPR010994">
    <property type="entry name" value="RuvA_2-like"/>
</dbReference>
<gene>
    <name evidence="4" type="ORF">G1C95_1517</name>
</gene>
<dbReference type="GO" id="GO:0015628">
    <property type="term" value="P:protein secretion by the type II secretion system"/>
    <property type="evidence" value="ECO:0007669"/>
    <property type="project" value="TreeGrafter"/>
</dbReference>
<dbReference type="GO" id="GO:0015627">
    <property type="term" value="C:type II protein secretion system complex"/>
    <property type="evidence" value="ECO:0007669"/>
    <property type="project" value="TreeGrafter"/>
</dbReference>
<evidence type="ECO:0000256" key="1">
    <source>
        <dbReference type="SAM" id="MobiDB-lite"/>
    </source>
</evidence>
<keyword evidence="2" id="KW-1133">Transmembrane helix</keyword>
<dbReference type="AlphaFoldDB" id="A0A7Y0EQ48"/>
<accession>A0A7Y0EQ48</accession>